<evidence type="ECO:0000313" key="4">
    <source>
        <dbReference type="Proteomes" id="UP000546162"/>
    </source>
</evidence>
<dbReference type="RefSeq" id="WP_185037140.1">
    <property type="nucleotide sequence ID" value="NZ_BAABFG010000005.1"/>
</dbReference>
<evidence type="ECO:0000313" key="3">
    <source>
        <dbReference type="EMBL" id="MBB4736610.1"/>
    </source>
</evidence>
<sequence length="75" mass="8261">MAASISADEAGRTLDSLIDRVNKDHTTVEVVSERGSAVLISKAEWDSIVETDYLLRSPANVKHLMESMEQWRGGS</sequence>
<dbReference type="NCBIfam" id="TIGR01552">
    <property type="entry name" value="phd_fam"/>
    <property type="match status" value="1"/>
</dbReference>
<comment type="similarity">
    <text evidence="1 2">Belongs to the phD/YefM antitoxin family.</text>
</comment>
<dbReference type="Gene3D" id="3.40.1620.10">
    <property type="entry name" value="YefM-like domain"/>
    <property type="match status" value="1"/>
</dbReference>
<proteinExistence type="inferred from homology"/>
<comment type="function">
    <text evidence="2">Antitoxin component of a type II toxin-antitoxin (TA) system.</text>
</comment>
<organism evidence="3 4">
    <name type="scientific">Actinoplanes octamycinicus</name>
    <dbReference type="NCBI Taxonomy" id="135948"/>
    <lineage>
        <taxon>Bacteria</taxon>
        <taxon>Bacillati</taxon>
        <taxon>Actinomycetota</taxon>
        <taxon>Actinomycetes</taxon>
        <taxon>Micromonosporales</taxon>
        <taxon>Micromonosporaceae</taxon>
        <taxon>Actinoplanes</taxon>
    </lineage>
</organism>
<protein>
    <recommendedName>
        <fullName evidence="2">Antitoxin</fullName>
    </recommendedName>
</protein>
<reference evidence="3 4" key="1">
    <citation type="submission" date="2020-08" db="EMBL/GenBank/DDBJ databases">
        <title>Sequencing the genomes of 1000 actinobacteria strains.</title>
        <authorList>
            <person name="Klenk H.-P."/>
        </authorList>
    </citation>
    <scope>NUCLEOTIDE SEQUENCE [LARGE SCALE GENOMIC DNA]</scope>
    <source>
        <strain evidence="3 4">DSM 45809</strain>
    </source>
</reference>
<name>A0A7W7GQT1_9ACTN</name>
<dbReference type="AlphaFoldDB" id="A0A7W7GQT1"/>
<keyword evidence="4" id="KW-1185">Reference proteome</keyword>
<accession>A0A7W7GQT1</accession>
<dbReference type="InterPro" id="IPR036165">
    <property type="entry name" value="YefM-like_sf"/>
</dbReference>
<evidence type="ECO:0000256" key="1">
    <source>
        <dbReference type="ARBA" id="ARBA00009981"/>
    </source>
</evidence>
<dbReference type="Gene3D" id="6.10.250.330">
    <property type="match status" value="1"/>
</dbReference>
<dbReference type="EMBL" id="JACHNB010000001">
    <property type="protein sequence ID" value="MBB4736610.1"/>
    <property type="molecule type" value="Genomic_DNA"/>
</dbReference>
<gene>
    <name evidence="3" type="ORF">BJY16_000069</name>
</gene>
<dbReference type="Pfam" id="PF02604">
    <property type="entry name" value="PhdYeFM_antitox"/>
    <property type="match status" value="1"/>
</dbReference>
<evidence type="ECO:0000256" key="2">
    <source>
        <dbReference type="RuleBase" id="RU362080"/>
    </source>
</evidence>
<comment type="caution">
    <text evidence="3">The sequence shown here is derived from an EMBL/GenBank/DDBJ whole genome shotgun (WGS) entry which is preliminary data.</text>
</comment>
<dbReference type="Proteomes" id="UP000546162">
    <property type="component" value="Unassembled WGS sequence"/>
</dbReference>
<dbReference type="SUPFAM" id="SSF143120">
    <property type="entry name" value="YefM-like"/>
    <property type="match status" value="1"/>
</dbReference>
<dbReference type="InterPro" id="IPR006442">
    <property type="entry name" value="Antitoxin_Phd/YefM"/>
</dbReference>